<dbReference type="AlphaFoldDB" id="A0A699XW68"/>
<protein>
    <submittedName>
        <fullName evidence="2">Uncharacterized protein</fullName>
    </submittedName>
</protein>
<dbReference type="EMBL" id="BKCJ011888016">
    <property type="protein sequence ID" value="GFD61191.1"/>
    <property type="molecule type" value="Genomic_DNA"/>
</dbReference>
<accession>A0A699XW68</accession>
<feature type="region of interest" description="Disordered" evidence="1">
    <location>
        <begin position="1"/>
        <end position="78"/>
    </location>
</feature>
<feature type="compositionally biased region" description="Basic residues" evidence="1">
    <location>
        <begin position="31"/>
        <end position="50"/>
    </location>
</feature>
<proteinExistence type="predicted"/>
<feature type="non-terminal residue" evidence="2">
    <location>
        <position position="1"/>
    </location>
</feature>
<reference evidence="2" key="1">
    <citation type="journal article" date="2019" name="Sci. Rep.">
        <title>Draft genome of Tanacetum cinerariifolium, the natural source of mosquito coil.</title>
        <authorList>
            <person name="Yamashiro T."/>
            <person name="Shiraishi A."/>
            <person name="Satake H."/>
            <person name="Nakayama K."/>
        </authorList>
    </citation>
    <scope>NUCLEOTIDE SEQUENCE</scope>
</reference>
<organism evidence="2">
    <name type="scientific">Tanacetum cinerariifolium</name>
    <name type="common">Dalmatian daisy</name>
    <name type="synonym">Chrysanthemum cinerariifolium</name>
    <dbReference type="NCBI Taxonomy" id="118510"/>
    <lineage>
        <taxon>Eukaryota</taxon>
        <taxon>Viridiplantae</taxon>
        <taxon>Streptophyta</taxon>
        <taxon>Embryophyta</taxon>
        <taxon>Tracheophyta</taxon>
        <taxon>Spermatophyta</taxon>
        <taxon>Magnoliopsida</taxon>
        <taxon>eudicotyledons</taxon>
        <taxon>Gunneridae</taxon>
        <taxon>Pentapetalae</taxon>
        <taxon>asterids</taxon>
        <taxon>campanulids</taxon>
        <taxon>Asterales</taxon>
        <taxon>Asteraceae</taxon>
        <taxon>Asteroideae</taxon>
        <taxon>Anthemideae</taxon>
        <taxon>Anthemidinae</taxon>
        <taxon>Tanacetum</taxon>
    </lineage>
</organism>
<sequence length="78" mass="8635">EPLQADQRHTGPARRRRAAAPGRRTLPPGPARRRRGGPPVGRRIRGRPVRHPPALRSHHGRAKAASHAGAGLRHRRPR</sequence>
<evidence type="ECO:0000313" key="2">
    <source>
        <dbReference type="EMBL" id="GFD61191.1"/>
    </source>
</evidence>
<feature type="non-terminal residue" evidence="2">
    <location>
        <position position="78"/>
    </location>
</feature>
<comment type="caution">
    <text evidence="2">The sequence shown here is derived from an EMBL/GenBank/DDBJ whole genome shotgun (WGS) entry which is preliminary data.</text>
</comment>
<gene>
    <name evidence="2" type="ORF">Tci_933160</name>
</gene>
<evidence type="ECO:0000256" key="1">
    <source>
        <dbReference type="SAM" id="MobiDB-lite"/>
    </source>
</evidence>
<name>A0A699XW68_TANCI</name>